<dbReference type="STRING" id="1095630.A0A2J6TQF2"/>
<feature type="non-terminal residue" evidence="1">
    <location>
        <position position="296"/>
    </location>
</feature>
<dbReference type="RefSeq" id="XP_024742092.1">
    <property type="nucleotide sequence ID" value="XM_024879462.1"/>
</dbReference>
<protein>
    <recommendedName>
        <fullName evidence="3">DDE-1 domain-containing protein</fullName>
    </recommendedName>
</protein>
<dbReference type="AlphaFoldDB" id="A0A2J6TQF2"/>
<evidence type="ECO:0008006" key="3">
    <source>
        <dbReference type="Google" id="ProtNLM"/>
    </source>
</evidence>
<reference evidence="1 2" key="1">
    <citation type="submission" date="2016-04" db="EMBL/GenBank/DDBJ databases">
        <title>A degradative enzymes factory behind the ericoid mycorrhizal symbiosis.</title>
        <authorList>
            <consortium name="DOE Joint Genome Institute"/>
            <person name="Martino E."/>
            <person name="Morin E."/>
            <person name="Grelet G."/>
            <person name="Kuo A."/>
            <person name="Kohler A."/>
            <person name="Daghino S."/>
            <person name="Barry K."/>
            <person name="Choi C."/>
            <person name="Cichocki N."/>
            <person name="Clum A."/>
            <person name="Copeland A."/>
            <person name="Hainaut M."/>
            <person name="Haridas S."/>
            <person name="Labutti K."/>
            <person name="Lindquist E."/>
            <person name="Lipzen A."/>
            <person name="Khouja H.-R."/>
            <person name="Murat C."/>
            <person name="Ohm R."/>
            <person name="Olson A."/>
            <person name="Spatafora J."/>
            <person name="Veneault-Fourrey C."/>
            <person name="Henrissat B."/>
            <person name="Grigoriev I."/>
            <person name="Martin F."/>
            <person name="Perotto S."/>
        </authorList>
    </citation>
    <scope>NUCLEOTIDE SEQUENCE [LARGE SCALE GENOMIC DNA]</scope>
    <source>
        <strain evidence="1 2">E</strain>
    </source>
</reference>
<evidence type="ECO:0000313" key="1">
    <source>
        <dbReference type="EMBL" id="PMD65188.1"/>
    </source>
</evidence>
<keyword evidence="2" id="KW-1185">Reference proteome</keyword>
<dbReference type="InParanoid" id="A0A2J6TQF2"/>
<dbReference type="GeneID" id="36587539"/>
<dbReference type="Proteomes" id="UP000235371">
    <property type="component" value="Unassembled WGS sequence"/>
</dbReference>
<proteinExistence type="predicted"/>
<sequence length="296" mass="34894">MPPEPHEIEERIAKASHAMDNNPYLKGTKAAKQFGAPYERLMAPTGRLLFWSSGDPNSLVLIRWTKAWMVRQAEFLKSIREKPLSAKQLAIHIIEDIKGYFQEFDRYKRRYNIEDYDISNFDESGFQIRVITGDRVYVSHDCEAIYNTDPENRELVIAVAIINYRGTKVPVIIIFKGAYYLRGYFKNQLDENILFARSPTGFTNYWLGVCYIKYFDRFCPFSGPGRYRILIFDGHGSHISREFLDYYWKFWDKVFNSRMIARNSFKKTGLIPLEPEVVLSKIKEYKQLQKQTRRQA</sequence>
<name>A0A2J6TQF2_9HELO</name>
<dbReference type="EMBL" id="KZ613747">
    <property type="protein sequence ID" value="PMD65188.1"/>
    <property type="molecule type" value="Genomic_DNA"/>
</dbReference>
<dbReference type="OrthoDB" id="5420958at2759"/>
<gene>
    <name evidence="1" type="ORF">K444DRAFT_608878</name>
</gene>
<evidence type="ECO:0000313" key="2">
    <source>
        <dbReference type="Proteomes" id="UP000235371"/>
    </source>
</evidence>
<accession>A0A2J6TQF2</accession>
<organism evidence="1 2">
    <name type="scientific">Hyaloscypha bicolor E</name>
    <dbReference type="NCBI Taxonomy" id="1095630"/>
    <lineage>
        <taxon>Eukaryota</taxon>
        <taxon>Fungi</taxon>
        <taxon>Dikarya</taxon>
        <taxon>Ascomycota</taxon>
        <taxon>Pezizomycotina</taxon>
        <taxon>Leotiomycetes</taxon>
        <taxon>Helotiales</taxon>
        <taxon>Hyaloscyphaceae</taxon>
        <taxon>Hyaloscypha</taxon>
        <taxon>Hyaloscypha bicolor</taxon>
    </lineage>
</organism>